<evidence type="ECO:0000313" key="1">
    <source>
        <dbReference type="EMBL" id="RJO76385.1"/>
    </source>
</evidence>
<sequence length="72" mass="7660">MPFILGMQTVTFGWAHGREGFLASLFLSGVLVRFGVEQRPDVLEREPVAVARACCASLCGSSGSVALGFRAE</sequence>
<dbReference type="Proteomes" id="UP000266677">
    <property type="component" value="Unassembled WGS sequence"/>
</dbReference>
<dbReference type="AlphaFoldDB" id="A0A3A4JYK3"/>
<reference evidence="1 2" key="1">
    <citation type="submission" date="2018-09" db="EMBL/GenBank/DDBJ databases">
        <title>YIM PH21274 draft genome.</title>
        <authorList>
            <person name="Miao C."/>
        </authorList>
    </citation>
    <scope>NUCLEOTIDE SEQUENCE [LARGE SCALE GENOMIC DNA]</scope>
    <source>
        <strain evidence="1 2">YIM PH 21724</strain>
    </source>
</reference>
<proteinExistence type="predicted"/>
<comment type="caution">
    <text evidence="1">The sequence shown here is derived from an EMBL/GenBank/DDBJ whole genome shotgun (WGS) entry which is preliminary data.</text>
</comment>
<name>A0A3A4JYK3_9NOCA</name>
<protein>
    <submittedName>
        <fullName evidence="1">Uncharacterized protein</fullName>
    </submittedName>
</protein>
<accession>A0A3A4JYK3</accession>
<gene>
    <name evidence="1" type="ORF">D5S18_08630</name>
</gene>
<keyword evidence="2" id="KW-1185">Reference proteome</keyword>
<organism evidence="1 2">
    <name type="scientific">Nocardia panacis</name>
    <dbReference type="NCBI Taxonomy" id="2340916"/>
    <lineage>
        <taxon>Bacteria</taxon>
        <taxon>Bacillati</taxon>
        <taxon>Actinomycetota</taxon>
        <taxon>Actinomycetes</taxon>
        <taxon>Mycobacteriales</taxon>
        <taxon>Nocardiaceae</taxon>
        <taxon>Nocardia</taxon>
    </lineage>
</organism>
<dbReference type="EMBL" id="QZFU01000016">
    <property type="protein sequence ID" value="RJO76385.1"/>
    <property type="molecule type" value="Genomic_DNA"/>
</dbReference>
<evidence type="ECO:0000313" key="2">
    <source>
        <dbReference type="Proteomes" id="UP000266677"/>
    </source>
</evidence>